<name>A0A820DCT2_9BILA</name>
<organism evidence="1 2">
    <name type="scientific">Adineta steineri</name>
    <dbReference type="NCBI Taxonomy" id="433720"/>
    <lineage>
        <taxon>Eukaryota</taxon>
        <taxon>Metazoa</taxon>
        <taxon>Spiralia</taxon>
        <taxon>Gnathifera</taxon>
        <taxon>Rotifera</taxon>
        <taxon>Eurotatoria</taxon>
        <taxon>Bdelloidea</taxon>
        <taxon>Adinetida</taxon>
        <taxon>Adinetidae</taxon>
        <taxon>Adineta</taxon>
    </lineage>
</organism>
<gene>
    <name evidence="1" type="ORF">OKA104_LOCUS42510</name>
</gene>
<dbReference type="Proteomes" id="UP000663881">
    <property type="component" value="Unassembled WGS sequence"/>
</dbReference>
<protein>
    <submittedName>
        <fullName evidence="1">Uncharacterized protein</fullName>
    </submittedName>
</protein>
<accession>A0A820DCT2</accession>
<sequence length="34" mass="4123">ENKPNNLIIFDLSSFNYERKTEEQYSFIQGQIQK</sequence>
<dbReference type="EMBL" id="CAJOAY010010989">
    <property type="protein sequence ID" value="CAF4230075.1"/>
    <property type="molecule type" value="Genomic_DNA"/>
</dbReference>
<comment type="caution">
    <text evidence="1">The sequence shown here is derived from an EMBL/GenBank/DDBJ whole genome shotgun (WGS) entry which is preliminary data.</text>
</comment>
<evidence type="ECO:0000313" key="2">
    <source>
        <dbReference type="Proteomes" id="UP000663881"/>
    </source>
</evidence>
<reference evidence="1" key="1">
    <citation type="submission" date="2021-02" db="EMBL/GenBank/DDBJ databases">
        <authorList>
            <person name="Nowell W R."/>
        </authorList>
    </citation>
    <scope>NUCLEOTIDE SEQUENCE</scope>
</reference>
<dbReference type="AlphaFoldDB" id="A0A820DCT2"/>
<feature type="non-terminal residue" evidence="1">
    <location>
        <position position="1"/>
    </location>
</feature>
<evidence type="ECO:0000313" key="1">
    <source>
        <dbReference type="EMBL" id="CAF4230075.1"/>
    </source>
</evidence>
<proteinExistence type="predicted"/>